<accession>A0A0J8VGC9</accession>
<dbReference type="Proteomes" id="UP000240481">
    <property type="component" value="Unassembled WGS sequence"/>
</dbReference>
<feature type="chain" id="PRO_5030009196" description="Retropepsin-like aspartic endopeptidase domain-containing protein" evidence="2">
    <location>
        <begin position="20"/>
        <end position="205"/>
    </location>
</feature>
<dbReference type="AlphaFoldDB" id="A0A0J8VGC9"/>
<dbReference type="PANTHER" id="PTHR38037:SF2">
    <property type="entry name" value="ATP-DEPENDENT ZINC PROTEASE DOMAIN-CONTAINING PROTEIN-RELATED"/>
    <property type="match status" value="1"/>
</dbReference>
<dbReference type="InterPro" id="IPR021109">
    <property type="entry name" value="Peptidase_aspartic_dom_sf"/>
</dbReference>
<protein>
    <recommendedName>
        <fullName evidence="3">Retropepsin-like aspartic endopeptidase domain-containing protein</fullName>
    </recommendedName>
</protein>
<dbReference type="EMBL" id="PYLZ01000004">
    <property type="protein sequence ID" value="PSW24919.1"/>
    <property type="molecule type" value="Genomic_DNA"/>
</dbReference>
<organism evidence="4 5">
    <name type="scientific">Photobacterium swingsii</name>
    <dbReference type="NCBI Taxonomy" id="680026"/>
    <lineage>
        <taxon>Bacteria</taxon>
        <taxon>Pseudomonadati</taxon>
        <taxon>Pseudomonadota</taxon>
        <taxon>Gammaproteobacteria</taxon>
        <taxon>Vibrionales</taxon>
        <taxon>Vibrionaceae</taxon>
        <taxon>Photobacterium</taxon>
    </lineage>
</organism>
<dbReference type="PROSITE" id="PS51257">
    <property type="entry name" value="PROKAR_LIPOPROTEIN"/>
    <property type="match status" value="1"/>
</dbReference>
<name>A0A0J8VGC9_9GAMM</name>
<dbReference type="InterPro" id="IPR008503">
    <property type="entry name" value="Asp_endopeptidase"/>
</dbReference>
<feature type="domain" description="Retropepsin-like aspartic endopeptidase" evidence="3">
    <location>
        <begin position="85"/>
        <end position="203"/>
    </location>
</feature>
<dbReference type="STRING" id="680026.AB733_05480"/>
<gene>
    <name evidence="4" type="ORF">C9I94_08895</name>
</gene>
<feature type="signal peptide" evidence="2">
    <location>
        <begin position="1"/>
        <end position="19"/>
    </location>
</feature>
<feature type="region of interest" description="Disordered" evidence="1">
    <location>
        <begin position="25"/>
        <end position="80"/>
    </location>
</feature>
<dbReference type="PANTHER" id="PTHR38037">
    <property type="entry name" value="ZN_PROTEASE DOMAIN-CONTAINING PROTEIN"/>
    <property type="match status" value="1"/>
</dbReference>
<evidence type="ECO:0000256" key="1">
    <source>
        <dbReference type="SAM" id="MobiDB-lite"/>
    </source>
</evidence>
<dbReference type="Pfam" id="PF05618">
    <property type="entry name" value="Zn_protease"/>
    <property type="match status" value="1"/>
</dbReference>
<proteinExistence type="predicted"/>
<reference evidence="4 5" key="1">
    <citation type="submission" date="2018-01" db="EMBL/GenBank/DDBJ databases">
        <title>Whole genome sequencing of Histamine producing bacteria.</title>
        <authorList>
            <person name="Butler K."/>
        </authorList>
    </citation>
    <scope>NUCLEOTIDE SEQUENCE [LARGE SCALE GENOMIC DNA]</scope>
    <source>
        <strain evidence="4 5">DSM 24669</strain>
    </source>
</reference>
<sequence length="205" mass="22708">MKKVAVGLFAILLAGCAQQQAIQEPVKPIPETEKPADVKPTDPDLKPEIAPEIKPEVKPDVKPEVKPKPKPKPKPVTTTKDGKLILGAQEFVWLGAAKAHVKVTVDSKAKMSTIGVSDIQEFERDGKDWVKIKAGKEEVELPVERWVKSNKERLPVVKVRTRLADLNEQTEFILVKGKGVVLGENFTRDVAVIDAKRKFVQPKSK</sequence>
<keyword evidence="2" id="KW-0732">Signal</keyword>
<evidence type="ECO:0000313" key="5">
    <source>
        <dbReference type="Proteomes" id="UP000240481"/>
    </source>
</evidence>
<dbReference type="SUPFAM" id="SSF50630">
    <property type="entry name" value="Acid proteases"/>
    <property type="match status" value="1"/>
</dbReference>
<dbReference type="OrthoDB" id="8546610at2"/>
<evidence type="ECO:0000259" key="3">
    <source>
        <dbReference type="Pfam" id="PF05618"/>
    </source>
</evidence>
<evidence type="ECO:0000256" key="2">
    <source>
        <dbReference type="SAM" id="SignalP"/>
    </source>
</evidence>
<feature type="compositionally biased region" description="Basic and acidic residues" evidence="1">
    <location>
        <begin position="30"/>
        <end position="67"/>
    </location>
</feature>
<comment type="caution">
    <text evidence="4">The sequence shown here is derived from an EMBL/GenBank/DDBJ whole genome shotgun (WGS) entry which is preliminary data.</text>
</comment>
<evidence type="ECO:0000313" key="4">
    <source>
        <dbReference type="EMBL" id="PSW24919.1"/>
    </source>
</evidence>
<dbReference type="Gene3D" id="2.40.70.10">
    <property type="entry name" value="Acid Proteases"/>
    <property type="match status" value="1"/>
</dbReference>
<dbReference type="RefSeq" id="WP_048897856.1">
    <property type="nucleotide sequence ID" value="NZ_AP024853.1"/>
</dbReference>
<keyword evidence="5" id="KW-1185">Reference proteome</keyword>